<dbReference type="STRING" id="692418.SAMN04488029_1069"/>
<dbReference type="SUPFAM" id="SSF110296">
    <property type="entry name" value="Oligoxyloglucan reducing end-specific cellobiohydrolase"/>
    <property type="match status" value="1"/>
</dbReference>
<dbReference type="PANTHER" id="PTHR43739:SF5">
    <property type="entry name" value="EXO-ALPHA-SIALIDASE"/>
    <property type="match status" value="1"/>
</dbReference>
<accession>A0A1W2G8R4</accession>
<dbReference type="Gene3D" id="2.130.10.10">
    <property type="entry name" value="YVTN repeat-like/Quinoprotein amine dehydrogenase"/>
    <property type="match status" value="1"/>
</dbReference>
<keyword evidence="2" id="KW-1185">Reference proteome</keyword>
<evidence type="ECO:0000313" key="1">
    <source>
        <dbReference type="EMBL" id="SMD32718.1"/>
    </source>
</evidence>
<dbReference type="Pfam" id="PF02012">
    <property type="entry name" value="BNR"/>
    <property type="match status" value="1"/>
</dbReference>
<reference evidence="1 2" key="1">
    <citation type="submission" date="2017-04" db="EMBL/GenBank/DDBJ databases">
        <authorList>
            <person name="Afonso C.L."/>
            <person name="Miller P.J."/>
            <person name="Scott M.A."/>
            <person name="Spackman E."/>
            <person name="Goraichik I."/>
            <person name="Dimitrov K.M."/>
            <person name="Suarez D.L."/>
            <person name="Swayne D.E."/>
        </authorList>
    </citation>
    <scope>NUCLEOTIDE SEQUENCE [LARGE SCALE GENOMIC DNA]</scope>
    <source>
        <strain evidence="1 2">DSM 26133</strain>
    </source>
</reference>
<sequence length="358" mass="39646">MANLLLGTRKGLIIYQQDGNGWSHQSTHFLGIPVSLTLVDERTDTWWACLDHGHWGCKLHRSTDQGKTWKEIEAPKFDEGMEVKEGVPAAVKYLWAMSHGGNDKPGVLYLGTDPGALFKSADNGDTWQLVTSLWDHPSREKWFGGGRDNPGIHSVVVDPRDSNHLYVAVSCAGVFESYDAGETWLPVNKGLKADFLPDPNSEIGQDPHIIKACPSNPDVLWQQNHCGIFVTTDGAKNWNEVSQKDGPANFGFAVAIKHDNPDQAWVVPGISDEIRVAVDQALVVCRTDDGGKTWKEQRTGLPQENCFDIVYRHCLDISGDHLVFGTTTGNVYYSNNLGESWKRLSSDLPMVYSVEIAD</sequence>
<evidence type="ECO:0000313" key="2">
    <source>
        <dbReference type="Proteomes" id="UP000192472"/>
    </source>
</evidence>
<name>A0A1W2G8R4_REIFA</name>
<dbReference type="OrthoDB" id="9757809at2"/>
<dbReference type="EMBL" id="FWYF01000001">
    <property type="protein sequence ID" value="SMD32718.1"/>
    <property type="molecule type" value="Genomic_DNA"/>
</dbReference>
<protein>
    <submittedName>
        <fullName evidence="1">BNR/Asp-box repeat-containing protein</fullName>
    </submittedName>
</protein>
<dbReference type="CDD" id="cd15482">
    <property type="entry name" value="Sialidase_non-viral"/>
    <property type="match status" value="1"/>
</dbReference>
<dbReference type="PANTHER" id="PTHR43739">
    <property type="entry name" value="XYLOGLUCANASE (EUROFUNG)"/>
    <property type="match status" value="1"/>
</dbReference>
<dbReference type="GO" id="GO:0010411">
    <property type="term" value="P:xyloglucan metabolic process"/>
    <property type="evidence" value="ECO:0007669"/>
    <property type="project" value="TreeGrafter"/>
</dbReference>
<dbReference type="Proteomes" id="UP000192472">
    <property type="component" value="Unassembled WGS sequence"/>
</dbReference>
<dbReference type="AlphaFoldDB" id="A0A1W2G8R4"/>
<dbReference type="RefSeq" id="WP_084371366.1">
    <property type="nucleotide sequence ID" value="NZ_FWYF01000001.1"/>
</dbReference>
<dbReference type="InterPro" id="IPR002860">
    <property type="entry name" value="BNR_rpt"/>
</dbReference>
<proteinExistence type="predicted"/>
<organism evidence="1 2">
    <name type="scientific">Reichenbachiella faecimaris</name>
    <dbReference type="NCBI Taxonomy" id="692418"/>
    <lineage>
        <taxon>Bacteria</taxon>
        <taxon>Pseudomonadati</taxon>
        <taxon>Bacteroidota</taxon>
        <taxon>Cytophagia</taxon>
        <taxon>Cytophagales</taxon>
        <taxon>Reichenbachiellaceae</taxon>
        <taxon>Reichenbachiella</taxon>
    </lineage>
</organism>
<dbReference type="InterPro" id="IPR052025">
    <property type="entry name" value="Xyloglucanase_GH74"/>
</dbReference>
<gene>
    <name evidence="1" type="ORF">SAMN04488029_1069</name>
</gene>
<dbReference type="InterPro" id="IPR015943">
    <property type="entry name" value="WD40/YVTN_repeat-like_dom_sf"/>
</dbReference>